<dbReference type="Proteomes" id="UP001458880">
    <property type="component" value="Unassembled WGS sequence"/>
</dbReference>
<dbReference type="SMART" id="SM00360">
    <property type="entry name" value="RRM"/>
    <property type="match status" value="2"/>
</dbReference>
<dbReference type="SUPFAM" id="SSF54928">
    <property type="entry name" value="RNA-binding domain, RBD"/>
    <property type="match status" value="1"/>
</dbReference>
<evidence type="ECO:0000313" key="8">
    <source>
        <dbReference type="EMBL" id="KAK9719409.1"/>
    </source>
</evidence>
<feature type="region of interest" description="Disordered" evidence="6">
    <location>
        <begin position="13"/>
        <end position="33"/>
    </location>
</feature>
<evidence type="ECO:0000256" key="2">
    <source>
        <dbReference type="ARBA" id="ARBA00022737"/>
    </source>
</evidence>
<gene>
    <name evidence="8" type="ORF">QE152_g22680</name>
</gene>
<comment type="subcellular location">
    <subcellularLocation>
        <location evidence="1">Nucleus</location>
    </subcellularLocation>
</comment>
<feature type="domain" description="RRM" evidence="7">
    <location>
        <begin position="126"/>
        <end position="206"/>
    </location>
</feature>
<dbReference type="InterPro" id="IPR000504">
    <property type="entry name" value="RRM_dom"/>
</dbReference>
<evidence type="ECO:0000259" key="7">
    <source>
        <dbReference type="PROSITE" id="PS50102"/>
    </source>
</evidence>
<dbReference type="InterPro" id="IPR035979">
    <property type="entry name" value="RBD_domain_sf"/>
</dbReference>
<dbReference type="GO" id="GO:1990904">
    <property type="term" value="C:ribonucleoprotein complex"/>
    <property type="evidence" value="ECO:0007669"/>
    <property type="project" value="InterPro"/>
</dbReference>
<evidence type="ECO:0000256" key="5">
    <source>
        <dbReference type="PROSITE-ProRule" id="PRU00176"/>
    </source>
</evidence>
<evidence type="ECO:0000256" key="6">
    <source>
        <dbReference type="SAM" id="MobiDB-lite"/>
    </source>
</evidence>
<keyword evidence="3 5" id="KW-0694">RNA-binding</keyword>
<dbReference type="PROSITE" id="PS50102">
    <property type="entry name" value="RRM"/>
    <property type="match status" value="2"/>
</dbReference>
<dbReference type="InterPro" id="IPR052462">
    <property type="entry name" value="SLIRP/GR-RBP-like"/>
</dbReference>
<comment type="caution">
    <text evidence="8">The sequence shown here is derived from an EMBL/GenBank/DDBJ whole genome shotgun (WGS) entry which is preliminary data.</text>
</comment>
<dbReference type="InterPro" id="IPR002343">
    <property type="entry name" value="Hud_Sxl_RNA"/>
</dbReference>
<dbReference type="GO" id="GO:0010629">
    <property type="term" value="P:negative regulation of gene expression"/>
    <property type="evidence" value="ECO:0007669"/>
    <property type="project" value="UniProtKB-ARBA"/>
</dbReference>
<organism evidence="8 9">
    <name type="scientific">Popillia japonica</name>
    <name type="common">Japanese beetle</name>
    <dbReference type="NCBI Taxonomy" id="7064"/>
    <lineage>
        <taxon>Eukaryota</taxon>
        <taxon>Metazoa</taxon>
        <taxon>Ecdysozoa</taxon>
        <taxon>Arthropoda</taxon>
        <taxon>Hexapoda</taxon>
        <taxon>Insecta</taxon>
        <taxon>Pterygota</taxon>
        <taxon>Neoptera</taxon>
        <taxon>Endopterygota</taxon>
        <taxon>Coleoptera</taxon>
        <taxon>Polyphaga</taxon>
        <taxon>Scarabaeiformia</taxon>
        <taxon>Scarabaeidae</taxon>
        <taxon>Rutelinae</taxon>
        <taxon>Popillia</taxon>
    </lineage>
</organism>
<reference evidence="8 9" key="1">
    <citation type="journal article" date="2024" name="BMC Genomics">
        <title>De novo assembly and annotation of Popillia japonica's genome with initial clues to its potential as an invasive pest.</title>
        <authorList>
            <person name="Cucini C."/>
            <person name="Boschi S."/>
            <person name="Funari R."/>
            <person name="Cardaioli E."/>
            <person name="Iannotti N."/>
            <person name="Marturano G."/>
            <person name="Paoli F."/>
            <person name="Bruttini M."/>
            <person name="Carapelli A."/>
            <person name="Frati F."/>
            <person name="Nardi F."/>
        </authorList>
    </citation>
    <scope>NUCLEOTIDE SEQUENCE [LARGE SCALE GENOMIC DNA]</scope>
    <source>
        <strain evidence="8">DMR45628</strain>
    </source>
</reference>
<dbReference type="GO" id="GO:0003729">
    <property type="term" value="F:mRNA binding"/>
    <property type="evidence" value="ECO:0007669"/>
    <property type="project" value="UniProtKB-ARBA"/>
</dbReference>
<keyword evidence="2" id="KW-0677">Repeat</keyword>
<evidence type="ECO:0000256" key="3">
    <source>
        <dbReference type="ARBA" id="ARBA00022884"/>
    </source>
</evidence>
<dbReference type="PANTHER" id="PTHR48027">
    <property type="entry name" value="HETEROGENEOUS NUCLEAR RIBONUCLEOPROTEIN 87F-RELATED"/>
    <property type="match status" value="1"/>
</dbReference>
<dbReference type="GO" id="GO:0005737">
    <property type="term" value="C:cytoplasm"/>
    <property type="evidence" value="ECO:0007669"/>
    <property type="project" value="UniProtKB-ARBA"/>
</dbReference>
<dbReference type="AlphaFoldDB" id="A0AAW1KJP5"/>
<evidence type="ECO:0000256" key="1">
    <source>
        <dbReference type="ARBA" id="ARBA00004123"/>
    </source>
</evidence>
<accession>A0AAW1KJP5</accession>
<dbReference type="InterPro" id="IPR012677">
    <property type="entry name" value="Nucleotide-bd_a/b_plait_sf"/>
</dbReference>
<dbReference type="FunFam" id="3.30.70.330:FF:000383">
    <property type="entry name" value="Sex lethal, isoform D"/>
    <property type="match status" value="1"/>
</dbReference>
<keyword evidence="9" id="KW-1185">Reference proteome</keyword>
<protein>
    <submittedName>
        <fullName evidence="8">RNA recognition motif</fullName>
    </submittedName>
</protein>
<dbReference type="PRINTS" id="PR00961">
    <property type="entry name" value="HUDSXLRNA"/>
</dbReference>
<evidence type="ECO:0000313" key="9">
    <source>
        <dbReference type="Proteomes" id="UP001458880"/>
    </source>
</evidence>
<dbReference type="Gene3D" id="3.30.70.330">
    <property type="match status" value="2"/>
</dbReference>
<evidence type="ECO:0000256" key="4">
    <source>
        <dbReference type="ARBA" id="ARBA00023242"/>
    </source>
</evidence>
<dbReference type="GO" id="GO:0005634">
    <property type="term" value="C:nucleus"/>
    <property type="evidence" value="ECO:0007669"/>
    <property type="project" value="UniProtKB-SubCell"/>
</dbReference>
<sequence length="265" mass="30067">MFANKRLGPFMQHQEASTNTCNSPGAQIDGSGDNDNFDKTKLIVNYIPQYTTEEDLAIIFSQIGPIENIRIMKNLRTGYSYGYGFVKYLKPEDAAKAIEALSGLNYRNKRLKVSYSRPPGQTMKESNLYISNLPKDITEKDLDRIFGEYGEIIQRNVLKDKITGLPRGVAFVRFSKREEAQAAIANLDGKQLEKSTFPLSVRVADDHSKQKAQFLEHQSYFLSRGFPGLRSPFPRPTTFTPRNPNFINSRFLGAGDSHFLSSMFW</sequence>
<dbReference type="GO" id="GO:0008266">
    <property type="term" value="F:poly(U) RNA binding"/>
    <property type="evidence" value="ECO:0007669"/>
    <property type="project" value="UniProtKB-ARBA"/>
</dbReference>
<dbReference type="GO" id="GO:0050686">
    <property type="term" value="P:negative regulation of mRNA processing"/>
    <property type="evidence" value="ECO:0007669"/>
    <property type="project" value="UniProtKB-ARBA"/>
</dbReference>
<keyword evidence="4" id="KW-0539">Nucleus</keyword>
<dbReference type="EMBL" id="JASPKY010000220">
    <property type="protein sequence ID" value="KAK9719409.1"/>
    <property type="molecule type" value="Genomic_DNA"/>
</dbReference>
<dbReference type="GO" id="GO:0009967">
    <property type="term" value="P:positive regulation of signal transduction"/>
    <property type="evidence" value="ECO:0007669"/>
    <property type="project" value="UniProtKB-ARBA"/>
</dbReference>
<feature type="domain" description="RRM" evidence="7">
    <location>
        <begin position="40"/>
        <end position="118"/>
    </location>
</feature>
<dbReference type="FunFam" id="3.30.70.330:FF:000205">
    <property type="entry name" value="Sex lethal, isoform B"/>
    <property type="match status" value="1"/>
</dbReference>
<feature type="compositionally biased region" description="Polar residues" evidence="6">
    <location>
        <begin position="14"/>
        <end position="25"/>
    </location>
</feature>
<proteinExistence type="predicted"/>
<name>A0AAW1KJP5_POPJA</name>
<dbReference type="Pfam" id="PF00076">
    <property type="entry name" value="RRM_1"/>
    <property type="match status" value="2"/>
</dbReference>